<gene>
    <name evidence="2" type="ORF">NKI36_14630</name>
</gene>
<evidence type="ECO:0000313" key="2">
    <source>
        <dbReference type="EMBL" id="MER9405278.1"/>
    </source>
</evidence>
<proteinExistence type="predicted"/>
<name>A0ABV1YZU9_9HYPH</name>
<dbReference type="RefSeq" id="WP_352558387.1">
    <property type="nucleotide sequence ID" value="NZ_JAMYQB010000010.1"/>
</dbReference>
<accession>A0ABV1YZU9</accession>
<protein>
    <recommendedName>
        <fullName evidence="4">HARP domain-containing protein</fullName>
    </recommendedName>
</protein>
<dbReference type="EMBL" id="JAMYQB010000010">
    <property type="protein sequence ID" value="MER9405278.1"/>
    <property type="molecule type" value="Genomic_DNA"/>
</dbReference>
<evidence type="ECO:0000256" key="1">
    <source>
        <dbReference type="SAM" id="MobiDB-lite"/>
    </source>
</evidence>
<evidence type="ECO:0000313" key="3">
    <source>
        <dbReference type="Proteomes" id="UP001433071"/>
    </source>
</evidence>
<comment type="caution">
    <text evidence="2">The sequence shown here is derived from an EMBL/GenBank/DDBJ whole genome shotgun (WGS) entry which is preliminary data.</text>
</comment>
<keyword evidence="3" id="KW-1185">Reference proteome</keyword>
<organism evidence="2 3">
    <name type="scientific">Mesorhizobium caraganae</name>
    <dbReference type="NCBI Taxonomy" id="483206"/>
    <lineage>
        <taxon>Bacteria</taxon>
        <taxon>Pseudomonadati</taxon>
        <taxon>Pseudomonadota</taxon>
        <taxon>Alphaproteobacteria</taxon>
        <taxon>Hyphomicrobiales</taxon>
        <taxon>Phyllobacteriaceae</taxon>
        <taxon>Mesorhizobium</taxon>
    </lineage>
</organism>
<sequence>MRGSDDRHSGPEAREPIGAVASFPYDRMTVERFRELFPRARWSDERKSWFVPGKTAARRIDRWLAREAELLATHADSKGRDAYAFDPIASPYIEVANDLLVRTPYSQAVLKELREIPWASWDEDLRAWRVPFRSYEDLRRHWPKIEQAAHHAEPEARKRRREERGISEAGRAAQMRSAERRRHRHPVLAVDLPPIGRAVATEQYGVVVFTGVSGELVTSEFSAVYPHVRAGLDYIWGTWRSATLAELIKTWPARHEAGFVQHSRGWWQPTLAELRVARRNARSIDRRRRTRALKTQH</sequence>
<dbReference type="Proteomes" id="UP001433071">
    <property type="component" value="Unassembled WGS sequence"/>
</dbReference>
<feature type="compositionally biased region" description="Basic and acidic residues" evidence="1">
    <location>
        <begin position="149"/>
        <end position="166"/>
    </location>
</feature>
<evidence type="ECO:0008006" key="4">
    <source>
        <dbReference type="Google" id="ProtNLM"/>
    </source>
</evidence>
<reference evidence="2 3" key="1">
    <citation type="journal article" date="2024" name="Proc. Natl. Acad. Sci. U.S.A.">
        <title>The evolutionary genomics of adaptation to stress in wild rhizobium bacteria.</title>
        <authorList>
            <person name="Kehlet-Delgado H."/>
            <person name="Montoya A.P."/>
            <person name="Jensen K.T."/>
            <person name="Wendlandt C.E."/>
            <person name="Dexheimer C."/>
            <person name="Roberts M."/>
            <person name="Torres Martinez L."/>
            <person name="Friesen M.L."/>
            <person name="Griffitts J.S."/>
            <person name="Porter S.S."/>
        </authorList>
    </citation>
    <scope>NUCLEOTIDE SEQUENCE [LARGE SCALE GENOMIC DNA]</scope>
    <source>
        <strain evidence="2 3">M0641</strain>
    </source>
</reference>
<feature type="region of interest" description="Disordered" evidence="1">
    <location>
        <begin position="149"/>
        <end position="178"/>
    </location>
</feature>